<dbReference type="InterPro" id="IPR001766">
    <property type="entry name" value="Fork_head_dom"/>
</dbReference>
<evidence type="ECO:0000256" key="3">
    <source>
        <dbReference type="SAM" id="MobiDB-lite"/>
    </source>
</evidence>
<feature type="DNA-binding region" description="Fork-head" evidence="2">
    <location>
        <begin position="192"/>
        <end position="284"/>
    </location>
</feature>
<evidence type="ECO:0000313" key="6">
    <source>
        <dbReference type="Proteomes" id="UP000076722"/>
    </source>
</evidence>
<proteinExistence type="predicted"/>
<feature type="region of interest" description="Disordered" evidence="3">
    <location>
        <begin position="121"/>
        <end position="160"/>
    </location>
</feature>
<dbReference type="OrthoDB" id="5954824at2759"/>
<dbReference type="GO" id="GO:0005634">
    <property type="term" value="C:nucleus"/>
    <property type="evidence" value="ECO:0007669"/>
    <property type="project" value="UniProtKB-SubCell"/>
</dbReference>
<dbReference type="SUPFAM" id="SSF46785">
    <property type="entry name" value="Winged helix' DNA-binding domain"/>
    <property type="match status" value="1"/>
</dbReference>
<name>A0A164V0V3_9AGAM</name>
<evidence type="ECO:0000256" key="2">
    <source>
        <dbReference type="PROSITE-ProRule" id="PRU00089"/>
    </source>
</evidence>
<dbReference type="PRINTS" id="PR00053">
    <property type="entry name" value="FORKHEAD"/>
</dbReference>
<sequence length="380" mass="41792">MATAIESIRPGDERSPSPQMSSPIADEPSDNSDTEELEAFSPESRQSRSDGSSSPKCSEQILPIATQPGENFSSITSYVSQAPYYPNSSWGFVPAPLQPILHSGRVVLVPYPMPPTTYYAPAPSAPPVRAGPPSGLSAENRAKRTAIEKKSRERKKAPLPATTFQSWELPPLPFEPEIKSLYALQDPPPGRAPGYPYQKLIRGAIVGSPRLKLTLAEIYDAIAGRFQYYRDLPDAKWKRSVRHCLSNNPQFMRVPKLPSDPGHGDHWTINPEVPQGAARIRNRRKGTPTREDNPPKSTCHTAPPCPASEVSLIAPSQTPNPFPHPTPPSSPPLHQPHLEPFYPGIHPASFDRPSPSTTVTMEEDSEEVETWLRSQLETDA</sequence>
<feature type="region of interest" description="Disordered" evidence="3">
    <location>
        <begin position="1"/>
        <end position="60"/>
    </location>
</feature>
<evidence type="ECO:0000259" key="4">
    <source>
        <dbReference type="PROSITE" id="PS50039"/>
    </source>
</evidence>
<keyword evidence="2" id="KW-0539">Nucleus</keyword>
<protein>
    <recommendedName>
        <fullName evidence="4">Fork-head domain-containing protein</fullName>
    </recommendedName>
</protein>
<dbReference type="PANTHER" id="PTHR11829:SF343">
    <property type="entry name" value="FORK-HEAD DOMAIN-CONTAINING PROTEIN"/>
    <property type="match status" value="1"/>
</dbReference>
<gene>
    <name evidence="5" type="ORF">SISNIDRAFT_485327</name>
</gene>
<dbReference type="CDD" id="cd00059">
    <property type="entry name" value="FH_FOX"/>
    <property type="match status" value="1"/>
</dbReference>
<dbReference type="Pfam" id="PF00250">
    <property type="entry name" value="Forkhead"/>
    <property type="match status" value="1"/>
</dbReference>
<dbReference type="GO" id="GO:0000978">
    <property type="term" value="F:RNA polymerase II cis-regulatory region sequence-specific DNA binding"/>
    <property type="evidence" value="ECO:0007669"/>
    <property type="project" value="TreeGrafter"/>
</dbReference>
<dbReference type="PROSITE" id="PS50039">
    <property type="entry name" value="FORK_HEAD_3"/>
    <property type="match status" value="1"/>
</dbReference>
<dbReference type="Gene3D" id="1.10.10.10">
    <property type="entry name" value="Winged helix-like DNA-binding domain superfamily/Winged helix DNA-binding domain"/>
    <property type="match status" value="1"/>
</dbReference>
<reference evidence="5 6" key="1">
    <citation type="journal article" date="2016" name="Mol. Biol. Evol.">
        <title>Comparative Genomics of Early-Diverging Mushroom-Forming Fungi Provides Insights into the Origins of Lignocellulose Decay Capabilities.</title>
        <authorList>
            <person name="Nagy L.G."/>
            <person name="Riley R."/>
            <person name="Tritt A."/>
            <person name="Adam C."/>
            <person name="Daum C."/>
            <person name="Floudas D."/>
            <person name="Sun H."/>
            <person name="Yadav J.S."/>
            <person name="Pangilinan J."/>
            <person name="Larsson K.H."/>
            <person name="Matsuura K."/>
            <person name="Barry K."/>
            <person name="Labutti K."/>
            <person name="Kuo R."/>
            <person name="Ohm R.A."/>
            <person name="Bhattacharya S.S."/>
            <person name="Shirouzu T."/>
            <person name="Yoshinaga Y."/>
            <person name="Martin F.M."/>
            <person name="Grigoriev I.V."/>
            <person name="Hibbett D.S."/>
        </authorList>
    </citation>
    <scope>NUCLEOTIDE SEQUENCE [LARGE SCALE GENOMIC DNA]</scope>
    <source>
        <strain evidence="5 6">HHB9708</strain>
    </source>
</reference>
<dbReference type="STRING" id="1314777.A0A164V0V3"/>
<comment type="subcellular location">
    <subcellularLocation>
        <location evidence="2">Nucleus</location>
    </subcellularLocation>
</comment>
<feature type="compositionally biased region" description="Low complexity" evidence="3">
    <location>
        <begin position="41"/>
        <end position="55"/>
    </location>
</feature>
<dbReference type="PANTHER" id="PTHR11829">
    <property type="entry name" value="FORKHEAD BOX PROTEIN"/>
    <property type="match status" value="1"/>
</dbReference>
<organism evidence="5 6">
    <name type="scientific">Sistotremastrum niveocremeum HHB9708</name>
    <dbReference type="NCBI Taxonomy" id="1314777"/>
    <lineage>
        <taxon>Eukaryota</taxon>
        <taxon>Fungi</taxon>
        <taxon>Dikarya</taxon>
        <taxon>Basidiomycota</taxon>
        <taxon>Agaricomycotina</taxon>
        <taxon>Agaricomycetes</taxon>
        <taxon>Sistotremastrales</taxon>
        <taxon>Sistotremastraceae</taxon>
        <taxon>Sertulicium</taxon>
        <taxon>Sertulicium niveocremeum</taxon>
    </lineage>
</organism>
<keyword evidence="6" id="KW-1185">Reference proteome</keyword>
<dbReference type="EMBL" id="KV419406">
    <property type="protein sequence ID" value="KZS93712.1"/>
    <property type="molecule type" value="Genomic_DNA"/>
</dbReference>
<evidence type="ECO:0000313" key="5">
    <source>
        <dbReference type="EMBL" id="KZS93712.1"/>
    </source>
</evidence>
<feature type="compositionally biased region" description="Basic and acidic residues" evidence="3">
    <location>
        <begin position="140"/>
        <end position="151"/>
    </location>
</feature>
<keyword evidence="1 2" id="KW-0238">DNA-binding</keyword>
<feature type="domain" description="Fork-head" evidence="4">
    <location>
        <begin position="192"/>
        <end position="284"/>
    </location>
</feature>
<evidence type="ECO:0000256" key="1">
    <source>
        <dbReference type="ARBA" id="ARBA00023125"/>
    </source>
</evidence>
<dbReference type="Proteomes" id="UP000076722">
    <property type="component" value="Unassembled WGS sequence"/>
</dbReference>
<accession>A0A164V0V3</accession>
<feature type="compositionally biased region" description="Acidic residues" evidence="3">
    <location>
        <begin position="27"/>
        <end position="38"/>
    </location>
</feature>
<dbReference type="InterPro" id="IPR050211">
    <property type="entry name" value="FOX_domain-containing"/>
</dbReference>
<feature type="region of interest" description="Disordered" evidence="3">
    <location>
        <begin position="259"/>
        <end position="380"/>
    </location>
</feature>
<dbReference type="AlphaFoldDB" id="A0A164V0V3"/>
<feature type="compositionally biased region" description="Pro residues" evidence="3">
    <location>
        <begin position="318"/>
        <end position="334"/>
    </location>
</feature>
<dbReference type="InterPro" id="IPR036388">
    <property type="entry name" value="WH-like_DNA-bd_sf"/>
</dbReference>
<dbReference type="GO" id="GO:0000981">
    <property type="term" value="F:DNA-binding transcription factor activity, RNA polymerase II-specific"/>
    <property type="evidence" value="ECO:0007669"/>
    <property type="project" value="TreeGrafter"/>
</dbReference>
<dbReference type="SMART" id="SM00339">
    <property type="entry name" value="FH"/>
    <property type="match status" value="1"/>
</dbReference>
<dbReference type="InterPro" id="IPR036390">
    <property type="entry name" value="WH_DNA-bd_sf"/>
</dbReference>